<evidence type="ECO:0000313" key="2">
    <source>
        <dbReference type="EMBL" id="SDS64753.1"/>
    </source>
</evidence>
<reference evidence="2 3" key="1">
    <citation type="submission" date="2016-10" db="EMBL/GenBank/DDBJ databases">
        <authorList>
            <person name="de Groot N.N."/>
        </authorList>
    </citation>
    <scope>NUCLEOTIDE SEQUENCE [LARGE SCALE GENOMIC DNA]</scope>
    <source>
        <strain evidence="2 3">MP1X4</strain>
    </source>
</reference>
<evidence type="ECO:0000313" key="3">
    <source>
        <dbReference type="Proteomes" id="UP000199679"/>
    </source>
</evidence>
<accession>A0A1H1TWY5</accession>
<protein>
    <recommendedName>
        <fullName evidence="1">DUF4468 domain-containing protein</fullName>
    </recommendedName>
</protein>
<keyword evidence="3" id="KW-1185">Reference proteome</keyword>
<dbReference type="InterPro" id="IPR027823">
    <property type="entry name" value="DUF4468"/>
</dbReference>
<gene>
    <name evidence="2" type="ORF">SAMN05216490_1540</name>
</gene>
<evidence type="ECO:0000259" key="1">
    <source>
        <dbReference type="Pfam" id="PF14730"/>
    </source>
</evidence>
<dbReference type="EMBL" id="LT629740">
    <property type="protein sequence ID" value="SDS64753.1"/>
    <property type="molecule type" value="Genomic_DNA"/>
</dbReference>
<proteinExistence type="predicted"/>
<organism evidence="2 3">
    <name type="scientific">Mucilaginibacter mallensis</name>
    <dbReference type="NCBI Taxonomy" id="652787"/>
    <lineage>
        <taxon>Bacteria</taxon>
        <taxon>Pseudomonadati</taxon>
        <taxon>Bacteroidota</taxon>
        <taxon>Sphingobacteriia</taxon>
        <taxon>Sphingobacteriales</taxon>
        <taxon>Sphingobacteriaceae</taxon>
        <taxon>Mucilaginibacter</taxon>
    </lineage>
</organism>
<dbReference type="AlphaFoldDB" id="A0A1H1TWY5"/>
<dbReference type="Pfam" id="PF14730">
    <property type="entry name" value="DUF4468"/>
    <property type="match status" value="1"/>
</dbReference>
<sequence>MCVLFVKVASAQKDLLAFNEQNKYMYYQVVSQPGVITDTLKDRALYFLEKAYPKNTVKKGETSGNYTGTGKFLIVSGLTMAKHIEGEVSYTYYIECKDQKYRYWLTDFVFTPYKVDRYGNSVPQVGIDIPLESATTKLDKKQVDSYLDQIGTYSKAFGEKLKYYILKPAALPKETKNKVISTKDW</sequence>
<feature type="domain" description="DUF4468" evidence="1">
    <location>
        <begin position="26"/>
        <end position="110"/>
    </location>
</feature>
<name>A0A1H1TWY5_MUCMA</name>
<dbReference type="Proteomes" id="UP000199679">
    <property type="component" value="Chromosome I"/>
</dbReference>